<feature type="domain" description="Peptidase M12A" evidence="12">
    <location>
        <begin position="1"/>
        <end position="107"/>
    </location>
</feature>
<feature type="binding site" evidence="8">
    <location>
        <position position="15"/>
    </location>
    <ligand>
        <name>Zn(2+)</name>
        <dbReference type="ChEBI" id="CHEBI:29105"/>
        <note>catalytic</note>
    </ligand>
</feature>
<feature type="region of interest" description="Disordered" evidence="10">
    <location>
        <begin position="108"/>
        <end position="129"/>
    </location>
</feature>
<name>A0ABN8RXQ5_9CNID</name>
<reference evidence="13 14" key="1">
    <citation type="submission" date="2022-05" db="EMBL/GenBank/DDBJ databases">
        <authorList>
            <consortium name="Genoscope - CEA"/>
            <person name="William W."/>
        </authorList>
    </citation>
    <scope>NUCLEOTIDE SEQUENCE [LARGE SCALE GENOMIC DNA]</scope>
</reference>
<evidence type="ECO:0000256" key="7">
    <source>
        <dbReference type="PROSITE-ProRule" id="PRU01005"/>
    </source>
</evidence>
<accession>A0ABN8RXQ5</accession>
<evidence type="ECO:0000256" key="2">
    <source>
        <dbReference type="ARBA" id="ARBA00022670"/>
    </source>
</evidence>
<dbReference type="PROSITE" id="PS51670">
    <property type="entry name" value="SHKT"/>
    <property type="match status" value="1"/>
</dbReference>
<dbReference type="InterPro" id="IPR003582">
    <property type="entry name" value="ShKT_dom"/>
</dbReference>
<evidence type="ECO:0000256" key="9">
    <source>
        <dbReference type="RuleBase" id="RU361183"/>
    </source>
</evidence>
<dbReference type="EMBL" id="CALNXI010002079">
    <property type="protein sequence ID" value="CAH3182666.1"/>
    <property type="molecule type" value="Genomic_DNA"/>
</dbReference>
<dbReference type="SUPFAM" id="SSF55486">
    <property type="entry name" value="Metalloproteases ('zincins'), catalytic domain"/>
    <property type="match status" value="1"/>
</dbReference>
<evidence type="ECO:0000256" key="1">
    <source>
        <dbReference type="ARBA" id="ARBA00022656"/>
    </source>
</evidence>
<evidence type="ECO:0000313" key="13">
    <source>
        <dbReference type="EMBL" id="CAH3182666.1"/>
    </source>
</evidence>
<evidence type="ECO:0000256" key="5">
    <source>
        <dbReference type="ARBA" id="ARBA00022833"/>
    </source>
</evidence>
<sequence>SLYFHLTGHALRFYHEQSRPDRANYVTIYRQNIVSGMKFNFNKYDRSKIDSLGTPYDYGSVMHYDSRAFSRNGRPTIVARKPGVQLGNRHRLSKIDIQQMNLLYMCSGGGGGGGPEPPQSPPPPTPPSECRDTGRYCSYHVPRGDCKRMQIVRRKCKKSCGLC</sequence>
<dbReference type="Pfam" id="PF01400">
    <property type="entry name" value="Astacin"/>
    <property type="match status" value="1"/>
</dbReference>
<keyword evidence="6 9" id="KW-0482">Metalloprotease</keyword>
<evidence type="ECO:0000259" key="12">
    <source>
        <dbReference type="PROSITE" id="PS51864"/>
    </source>
</evidence>
<keyword evidence="3 8" id="KW-0479">Metal-binding</keyword>
<feature type="domain" description="ShKT" evidence="11">
    <location>
        <begin position="130"/>
        <end position="163"/>
    </location>
</feature>
<gene>
    <name evidence="13" type="ORF">PEVE_00014322</name>
</gene>
<proteinExistence type="predicted"/>
<dbReference type="Proteomes" id="UP001159427">
    <property type="component" value="Unassembled WGS sequence"/>
</dbReference>
<keyword evidence="2 9" id="KW-0645">Protease</keyword>
<organism evidence="13 14">
    <name type="scientific">Porites evermanni</name>
    <dbReference type="NCBI Taxonomy" id="104178"/>
    <lineage>
        <taxon>Eukaryota</taxon>
        <taxon>Metazoa</taxon>
        <taxon>Cnidaria</taxon>
        <taxon>Anthozoa</taxon>
        <taxon>Hexacorallia</taxon>
        <taxon>Scleractinia</taxon>
        <taxon>Fungiina</taxon>
        <taxon>Poritidae</taxon>
        <taxon>Porites</taxon>
    </lineage>
</organism>
<dbReference type="PANTHER" id="PTHR10127:SF780">
    <property type="entry name" value="METALLOENDOPEPTIDASE"/>
    <property type="match status" value="1"/>
</dbReference>
<evidence type="ECO:0000256" key="4">
    <source>
        <dbReference type="ARBA" id="ARBA00022801"/>
    </source>
</evidence>
<comment type="caution">
    <text evidence="7">Lacks conserved residue(s) required for the propagation of feature annotation.</text>
</comment>
<dbReference type="InterPro" id="IPR024079">
    <property type="entry name" value="MetalloPept_cat_dom_sf"/>
</dbReference>
<evidence type="ECO:0000256" key="6">
    <source>
        <dbReference type="ARBA" id="ARBA00023049"/>
    </source>
</evidence>
<evidence type="ECO:0000256" key="3">
    <source>
        <dbReference type="ARBA" id="ARBA00022723"/>
    </source>
</evidence>
<dbReference type="InterPro" id="IPR001506">
    <property type="entry name" value="Peptidase_M12A"/>
</dbReference>
<evidence type="ECO:0000256" key="8">
    <source>
        <dbReference type="PROSITE-ProRule" id="PRU01211"/>
    </source>
</evidence>
<dbReference type="PROSITE" id="PS51864">
    <property type="entry name" value="ASTACIN"/>
    <property type="match status" value="1"/>
</dbReference>
<feature type="binding site" evidence="8">
    <location>
        <position position="5"/>
    </location>
    <ligand>
        <name>Zn(2+)</name>
        <dbReference type="ChEBI" id="CHEBI:29105"/>
        <note>catalytic</note>
    </ligand>
</feature>
<dbReference type="Pfam" id="PF01549">
    <property type="entry name" value="ShK"/>
    <property type="match status" value="1"/>
</dbReference>
<evidence type="ECO:0000259" key="11">
    <source>
        <dbReference type="PROSITE" id="PS51670"/>
    </source>
</evidence>
<evidence type="ECO:0000313" key="14">
    <source>
        <dbReference type="Proteomes" id="UP001159427"/>
    </source>
</evidence>
<feature type="non-terminal residue" evidence="13">
    <location>
        <position position="1"/>
    </location>
</feature>
<dbReference type="PANTHER" id="PTHR10127">
    <property type="entry name" value="DISCOIDIN, CUB, EGF, LAMININ , AND ZINC METALLOPROTEASE DOMAIN CONTAINING"/>
    <property type="match status" value="1"/>
</dbReference>
<keyword evidence="4 9" id="KW-0378">Hydrolase</keyword>
<comment type="caution">
    <text evidence="13">The sequence shown here is derived from an EMBL/GenBank/DDBJ whole genome shotgun (WGS) entry which is preliminary data.</text>
</comment>
<feature type="compositionally biased region" description="Pro residues" evidence="10">
    <location>
        <begin position="115"/>
        <end position="127"/>
    </location>
</feature>
<dbReference type="Gene3D" id="3.40.390.10">
    <property type="entry name" value="Collagenase (Catalytic Domain)"/>
    <property type="match status" value="1"/>
</dbReference>
<keyword evidence="1" id="KW-0800">Toxin</keyword>
<keyword evidence="14" id="KW-1185">Reference proteome</keyword>
<evidence type="ECO:0000256" key="10">
    <source>
        <dbReference type="SAM" id="MobiDB-lite"/>
    </source>
</evidence>
<feature type="binding site" evidence="8">
    <location>
        <position position="9"/>
    </location>
    <ligand>
        <name>Zn(2+)</name>
        <dbReference type="ChEBI" id="CHEBI:29105"/>
        <note>catalytic</note>
    </ligand>
</feature>
<dbReference type="PRINTS" id="PR00480">
    <property type="entry name" value="ASTACIN"/>
</dbReference>
<dbReference type="EC" id="3.4.24.-" evidence="9"/>
<comment type="cofactor">
    <cofactor evidence="8 9">
        <name>Zn(2+)</name>
        <dbReference type="ChEBI" id="CHEBI:29105"/>
    </cofactor>
    <text evidence="8 9">Binds 1 zinc ion per subunit.</text>
</comment>
<keyword evidence="5 8" id="KW-0862">Zinc</keyword>
<protein>
    <recommendedName>
        <fullName evidence="9">Metalloendopeptidase</fullName>
        <ecNumber evidence="9">3.4.24.-</ecNumber>
    </recommendedName>
</protein>